<evidence type="ECO:0000256" key="2">
    <source>
        <dbReference type="ARBA" id="ARBA00022723"/>
    </source>
</evidence>
<dbReference type="GO" id="GO:0016810">
    <property type="term" value="F:hydrolase activity, acting on carbon-nitrogen (but not peptide) bonds"/>
    <property type="evidence" value="ECO:0007669"/>
    <property type="project" value="InterPro"/>
</dbReference>
<dbReference type="CDD" id="cd10917">
    <property type="entry name" value="CE4_NodB_like_6s_7s"/>
    <property type="match status" value="1"/>
</dbReference>
<dbReference type="Gene3D" id="3.20.20.370">
    <property type="entry name" value="Glycoside hydrolase/deacetylase"/>
    <property type="match status" value="1"/>
</dbReference>
<protein>
    <recommendedName>
        <fullName evidence="7">NodB homology domain-containing protein</fullName>
    </recommendedName>
</protein>
<keyword evidence="4" id="KW-0378">Hydrolase</keyword>
<evidence type="ECO:0000256" key="6">
    <source>
        <dbReference type="ARBA" id="ARBA00023285"/>
    </source>
</evidence>
<keyword evidence="9" id="KW-1185">Reference proteome</keyword>
<dbReference type="InterPro" id="IPR002509">
    <property type="entry name" value="NODB_dom"/>
</dbReference>
<reference evidence="8 9" key="1">
    <citation type="submission" date="2019-06" db="EMBL/GenBank/DDBJ databases">
        <title>Wine fermentation using esterase from Monascus purpureus.</title>
        <authorList>
            <person name="Geng C."/>
            <person name="Zhang Y."/>
        </authorList>
    </citation>
    <scope>NUCLEOTIDE SEQUENCE [LARGE SCALE GENOMIC DNA]</scope>
    <source>
        <strain evidence="8">HQ1</strain>
    </source>
</reference>
<dbReference type="GO" id="GO:0046872">
    <property type="term" value="F:metal ion binding"/>
    <property type="evidence" value="ECO:0007669"/>
    <property type="project" value="UniProtKB-KW"/>
</dbReference>
<evidence type="ECO:0000256" key="3">
    <source>
        <dbReference type="ARBA" id="ARBA00022729"/>
    </source>
</evidence>
<dbReference type="Pfam" id="PF01522">
    <property type="entry name" value="Polysacc_deac_1"/>
    <property type="match status" value="1"/>
</dbReference>
<evidence type="ECO:0000313" key="9">
    <source>
        <dbReference type="Proteomes" id="UP000319663"/>
    </source>
</evidence>
<dbReference type="PANTHER" id="PTHR46471">
    <property type="entry name" value="CHITIN DEACETYLASE"/>
    <property type="match status" value="1"/>
</dbReference>
<dbReference type="PANTHER" id="PTHR46471:SF6">
    <property type="entry name" value="GLYCOSYL HYDROLASE"/>
    <property type="match status" value="1"/>
</dbReference>
<evidence type="ECO:0000259" key="7">
    <source>
        <dbReference type="PROSITE" id="PS51677"/>
    </source>
</evidence>
<evidence type="ECO:0000256" key="1">
    <source>
        <dbReference type="ARBA" id="ARBA00001941"/>
    </source>
</evidence>
<keyword evidence="5" id="KW-0119">Carbohydrate metabolism</keyword>
<evidence type="ECO:0000313" key="8">
    <source>
        <dbReference type="EMBL" id="TQB74048.1"/>
    </source>
</evidence>
<dbReference type="SUPFAM" id="SSF88713">
    <property type="entry name" value="Glycoside hydrolase/deacetylase"/>
    <property type="match status" value="1"/>
</dbReference>
<accession>A0A507R0T3</accession>
<evidence type="ECO:0000256" key="4">
    <source>
        <dbReference type="ARBA" id="ARBA00022801"/>
    </source>
</evidence>
<keyword evidence="2" id="KW-0479">Metal-binding</keyword>
<dbReference type="InterPro" id="IPR011330">
    <property type="entry name" value="Glyco_hydro/deAcase_b/a-brl"/>
</dbReference>
<dbReference type="STRING" id="5098.A0A507R0T3"/>
<proteinExistence type="predicted"/>
<feature type="domain" description="NodB homology" evidence="7">
    <location>
        <begin position="242"/>
        <end position="429"/>
    </location>
</feature>
<name>A0A507R0T3_MONPU</name>
<comment type="caution">
    <text evidence="8">The sequence shown here is derived from an EMBL/GenBank/DDBJ whole genome shotgun (WGS) entry which is preliminary data.</text>
</comment>
<dbReference type="GO" id="GO:0005975">
    <property type="term" value="P:carbohydrate metabolic process"/>
    <property type="evidence" value="ECO:0007669"/>
    <property type="project" value="InterPro"/>
</dbReference>
<gene>
    <name evidence="8" type="ORF">MPDQ_005248</name>
</gene>
<dbReference type="EMBL" id="VIFY01000036">
    <property type="protein sequence ID" value="TQB74048.1"/>
    <property type="molecule type" value="Genomic_DNA"/>
</dbReference>
<sequence length="439" mass="49483">MKPALSSPAIVWGYLALTGISTSFPTTSINSSVTSQEYLSIDTFRNPDSNDLGFWHGAGGDIPVEYGASYVRFFPSDPDHVYHTVLSGEGSCCSLRLYKENKSFLHIVFSGTDRFSVTLNQHNQDCDSGRNPYPETWDSVEARRYIHADNDYSITCEGYDRGERKRRVYIPLDHFNIDHELAASISFHGFYSSVDTAAGHHQMQTFTLYEVSIVNAKDVPVDFNTPSKLATGKMILHCSRPNSFAFGIDDGDPRLAQEVMSILKEEDVLVTFFVVGAGLRDPETNFSNVYTEMKNRGHQIALHSWSHPKLEALKTIDEIDSEITKSIQSLKDTLGIESHYFRPPFGTVGSRTRQRLSSLLGNAYIINWSVDIEDWIWSGTDTPEKQLEAFIRDVESGGNLAVLHYLSPSTIRYFRDAIRFVKNKGLDIMRVDQCLEDPD</sequence>
<keyword evidence="3" id="KW-0732">Signal</keyword>
<comment type="cofactor">
    <cofactor evidence="1">
        <name>Co(2+)</name>
        <dbReference type="ChEBI" id="CHEBI:48828"/>
    </cofactor>
</comment>
<evidence type="ECO:0000256" key="5">
    <source>
        <dbReference type="ARBA" id="ARBA00023277"/>
    </source>
</evidence>
<dbReference type="PROSITE" id="PS51677">
    <property type="entry name" value="NODB"/>
    <property type="match status" value="1"/>
</dbReference>
<organism evidence="8 9">
    <name type="scientific">Monascus purpureus</name>
    <name type="common">Red mold</name>
    <name type="synonym">Monascus anka</name>
    <dbReference type="NCBI Taxonomy" id="5098"/>
    <lineage>
        <taxon>Eukaryota</taxon>
        <taxon>Fungi</taxon>
        <taxon>Dikarya</taxon>
        <taxon>Ascomycota</taxon>
        <taxon>Pezizomycotina</taxon>
        <taxon>Eurotiomycetes</taxon>
        <taxon>Eurotiomycetidae</taxon>
        <taxon>Eurotiales</taxon>
        <taxon>Aspergillaceae</taxon>
        <taxon>Monascus</taxon>
    </lineage>
</organism>
<dbReference type="AlphaFoldDB" id="A0A507R0T3"/>
<dbReference type="Proteomes" id="UP000319663">
    <property type="component" value="Unassembled WGS sequence"/>
</dbReference>
<keyword evidence="6" id="KW-0170">Cobalt</keyword>